<comment type="caution">
    <text evidence="2">The sequence shown here is derived from an EMBL/GenBank/DDBJ whole genome shotgun (WGS) entry which is preliminary data.</text>
</comment>
<gene>
    <name evidence="2" type="ORF">HG543_49710</name>
</gene>
<dbReference type="EMBL" id="JABBJJ010000489">
    <property type="protein sequence ID" value="NMO22884.1"/>
    <property type="molecule type" value="Genomic_DNA"/>
</dbReference>
<sequence length="385" mass="41421">MPKPRSTDIAALDSRADKQQAPSPKGKALSGTRSTAPSGKKSAAKAGKVPDVASVAQVLADVHVTAQGTVVVLAATPHPDSDSGYVAGDDLWDFDNRVKWNQPWTDQVWLDQVTVDEDEFEHFKPTYDVDFNRLLTYDGKGWTRTKLPKALPYGYVASTLRDLGAPWGLTGFGVSVLAFEGRGKSWKLREVTGAGALDLVDGVIHEGTLFGLCSANGLGRLTPEGKDLSFEQVGEEQDGLRGLLSHAGTLYAYGNGGLFALEDKALVARHAPRFTVTGACAGPEGSIYFHTDAQAFHLPARGKARKLALPKGPVQSLAFFKDHLFVSQDDRVLRLDDDQGTPLKVPTPAPGSPHLKVAGGRLWTVFPHHLAFTTNGKSFKALPFR</sequence>
<accession>A0A848M0H1</accession>
<keyword evidence="3" id="KW-1185">Reference proteome</keyword>
<reference evidence="2 3" key="1">
    <citation type="submission" date="2020-04" db="EMBL/GenBank/DDBJ databases">
        <title>Draft genome of Pyxidicoccus fallax type strain.</title>
        <authorList>
            <person name="Whitworth D.E."/>
        </authorList>
    </citation>
    <scope>NUCLEOTIDE SEQUENCE [LARGE SCALE GENOMIC DNA]</scope>
    <source>
        <strain evidence="2 3">DSM 14698</strain>
    </source>
</reference>
<organism evidence="2 3">
    <name type="scientific">Pyxidicoccus fallax</name>
    <dbReference type="NCBI Taxonomy" id="394095"/>
    <lineage>
        <taxon>Bacteria</taxon>
        <taxon>Pseudomonadati</taxon>
        <taxon>Myxococcota</taxon>
        <taxon>Myxococcia</taxon>
        <taxon>Myxococcales</taxon>
        <taxon>Cystobacterineae</taxon>
        <taxon>Myxococcaceae</taxon>
        <taxon>Pyxidicoccus</taxon>
    </lineage>
</organism>
<evidence type="ECO:0000313" key="3">
    <source>
        <dbReference type="Proteomes" id="UP000518300"/>
    </source>
</evidence>
<dbReference type="Proteomes" id="UP000518300">
    <property type="component" value="Unassembled WGS sequence"/>
</dbReference>
<name>A0A848M0H1_9BACT</name>
<proteinExistence type="predicted"/>
<feature type="compositionally biased region" description="Low complexity" evidence="1">
    <location>
        <begin position="36"/>
        <end position="47"/>
    </location>
</feature>
<feature type="region of interest" description="Disordered" evidence="1">
    <location>
        <begin position="1"/>
        <end position="47"/>
    </location>
</feature>
<protein>
    <submittedName>
        <fullName evidence="2">Uncharacterized protein</fullName>
    </submittedName>
</protein>
<evidence type="ECO:0000256" key="1">
    <source>
        <dbReference type="SAM" id="MobiDB-lite"/>
    </source>
</evidence>
<dbReference type="AlphaFoldDB" id="A0A848M0H1"/>
<dbReference type="SUPFAM" id="SSF63829">
    <property type="entry name" value="Calcium-dependent phosphotriesterase"/>
    <property type="match status" value="1"/>
</dbReference>
<evidence type="ECO:0000313" key="2">
    <source>
        <dbReference type="EMBL" id="NMO22884.1"/>
    </source>
</evidence>
<dbReference type="RefSeq" id="WP_169352005.1">
    <property type="nucleotide sequence ID" value="NZ_JABBJJ010000489.1"/>
</dbReference>